<gene>
    <name evidence="5" type="ORF">SU9_001205</name>
</gene>
<reference evidence="5" key="2">
    <citation type="submission" date="2021-04" db="EMBL/GenBank/DDBJ databases">
        <authorList>
            <person name="Wen M.-L."/>
            <person name="Han X.-L."/>
            <person name="Xiong J."/>
        </authorList>
    </citation>
    <scope>NUCLEOTIDE SEQUENCE</scope>
    <source>
        <strain evidence="5">AGR0001</strain>
    </source>
</reference>
<feature type="compositionally biased region" description="Polar residues" evidence="4">
    <location>
        <begin position="7"/>
        <end position="19"/>
    </location>
</feature>
<name>A0A8B1N1T5_9ACTN</name>
<keyword evidence="6" id="KW-1185">Reference proteome</keyword>
<feature type="region of interest" description="Disordered" evidence="4">
    <location>
        <begin position="1"/>
        <end position="34"/>
    </location>
</feature>
<reference evidence="5" key="1">
    <citation type="journal article" date="2012" name="J. Bacteriol.">
        <title>Genome Sequence of Streptomyces auratus Strain AGR0001, a Phoslactomycin-Producing Actinomycete.</title>
        <authorList>
            <person name="Han X."/>
            <person name="Li M."/>
            <person name="Ding Z."/>
            <person name="Zhao J."/>
            <person name="Ji K."/>
            <person name="Wen M."/>
            <person name="Lu T."/>
        </authorList>
    </citation>
    <scope>NUCLEOTIDE SEQUENCE</scope>
    <source>
        <strain evidence="5">AGR0001</strain>
    </source>
</reference>
<keyword evidence="1 5" id="KW-0378">Hydrolase</keyword>
<dbReference type="Gene3D" id="3.40.50.1820">
    <property type="entry name" value="alpha/beta hydrolase"/>
    <property type="match status" value="1"/>
</dbReference>
<evidence type="ECO:0000313" key="5">
    <source>
        <dbReference type="EMBL" id="QTZ90238.1"/>
    </source>
</evidence>
<organism evidence="5 6">
    <name type="scientific">Streptomyces auratus AGR0001</name>
    <dbReference type="NCBI Taxonomy" id="1160718"/>
    <lineage>
        <taxon>Bacteria</taxon>
        <taxon>Bacillati</taxon>
        <taxon>Actinomycetota</taxon>
        <taxon>Actinomycetes</taxon>
        <taxon>Kitasatosporales</taxon>
        <taxon>Streptomycetaceae</taxon>
        <taxon>Streptomyces</taxon>
    </lineage>
</organism>
<dbReference type="AlphaFoldDB" id="A0A8B1N1T5"/>
<keyword evidence="3" id="KW-0443">Lipid metabolism</keyword>
<dbReference type="Pfam" id="PF03403">
    <property type="entry name" value="PAF-AH_p_II"/>
    <property type="match status" value="1"/>
</dbReference>
<dbReference type="OrthoDB" id="569821at2"/>
<protein>
    <submittedName>
        <fullName evidence="5">Alpha/beta hydrolase</fullName>
    </submittedName>
</protein>
<keyword evidence="2" id="KW-0442">Lipid degradation</keyword>
<accession>A0A8B1N1T5</accession>
<sequence length="445" mass="47408">MFRTKSGKASNREQASSASAVEGGHAVGPGSTGVAEVGRRTVTSTAAAAALLLIGGGVARARSAKATRPAYTTDDVTLRLPEPSGPHRIGVTTLYLVDRSRHDPWEPLPVREVMVSVFYPARTVRGRPIAAQMTAGAAAALPHIDPLFHRELPTTGVNWAATRTHAHTGAPAQPVRRPVLLYSPGGGDPRTLGTGLAEELASRGYVVVTIDHPGDGSEVEFPNARTGRRQVRCSVLRGDPRTDPKTFRTMVGTRIADTRFVLDQLAVLAAGRNPDALGRPLPEALAHALDLRQVGMYGHSAGGTTAAQTLYEDRRIGAAIDLEGFLDYAPEKPGQEGKLLPVAHYGVDRPLLLVGTEGFPEKQALEPSWSAMLAHPRGHTRRRQLSDATHGVFTDYAVFAPQLQAAGLMTAAGRNSLVGAIDPAVSVRMVRSEVHSFFARHLPSH</sequence>
<dbReference type="EMBL" id="CP072931">
    <property type="protein sequence ID" value="QTZ90238.1"/>
    <property type="molecule type" value="Genomic_DNA"/>
</dbReference>
<proteinExistence type="predicted"/>
<dbReference type="GO" id="GO:0016042">
    <property type="term" value="P:lipid catabolic process"/>
    <property type="evidence" value="ECO:0007669"/>
    <property type="project" value="UniProtKB-KW"/>
</dbReference>
<dbReference type="PANTHER" id="PTHR10272">
    <property type="entry name" value="PLATELET-ACTIVATING FACTOR ACETYLHYDROLASE"/>
    <property type="match status" value="1"/>
</dbReference>
<dbReference type="InterPro" id="IPR029058">
    <property type="entry name" value="AB_hydrolase_fold"/>
</dbReference>
<dbReference type="Proteomes" id="UP000009036">
    <property type="component" value="Chromosome"/>
</dbReference>
<evidence type="ECO:0000256" key="3">
    <source>
        <dbReference type="ARBA" id="ARBA00023098"/>
    </source>
</evidence>
<evidence type="ECO:0000313" key="6">
    <source>
        <dbReference type="Proteomes" id="UP000009036"/>
    </source>
</evidence>
<evidence type="ECO:0000256" key="2">
    <source>
        <dbReference type="ARBA" id="ARBA00022963"/>
    </source>
</evidence>
<dbReference type="GO" id="GO:0003847">
    <property type="term" value="F:1-alkyl-2-acetylglycerophosphocholine esterase activity"/>
    <property type="evidence" value="ECO:0007669"/>
    <property type="project" value="TreeGrafter"/>
</dbReference>
<evidence type="ECO:0000256" key="4">
    <source>
        <dbReference type="SAM" id="MobiDB-lite"/>
    </source>
</evidence>
<evidence type="ECO:0000256" key="1">
    <source>
        <dbReference type="ARBA" id="ARBA00022801"/>
    </source>
</evidence>
<dbReference type="SUPFAM" id="SSF53474">
    <property type="entry name" value="alpha/beta-Hydrolases"/>
    <property type="match status" value="1"/>
</dbReference>
<dbReference type="PANTHER" id="PTHR10272:SF0">
    <property type="entry name" value="PLATELET-ACTIVATING FACTOR ACETYLHYDROLASE"/>
    <property type="match status" value="1"/>
</dbReference>
<dbReference type="KEGG" id="sauh:SU9_001205"/>